<dbReference type="GO" id="GO:0004314">
    <property type="term" value="F:[acyl-carrier-protein] S-malonyltransferase activity"/>
    <property type="evidence" value="ECO:0007669"/>
    <property type="project" value="UniProtKB-EC"/>
</dbReference>
<dbReference type="InterPro" id="IPR050858">
    <property type="entry name" value="Mal-CoA-ACP_Trans/PKS_FabD"/>
</dbReference>
<dbReference type="InterPro" id="IPR016035">
    <property type="entry name" value="Acyl_Trfase/lysoPLipase"/>
</dbReference>
<dbReference type="Pfam" id="PF00698">
    <property type="entry name" value="Acyl_transf_1"/>
    <property type="match status" value="1"/>
</dbReference>
<dbReference type="InterPro" id="IPR016036">
    <property type="entry name" value="Malonyl_transacylase_ACP-bd"/>
</dbReference>
<sequence length="412" mass="46659">MDNVLPKIALVFPGVGSQHTMMVKSFYDNSEAVRNTFEEASEILKINLKEICFSTDLKDELNKIEISQEALLVASLAIYRTFETEFGFLPHYCLGHSLGEYSALCASGIINFSDAVEIVKQRGRIIKEAISSCDGTMMWVINLDSNIVEETCIENSGDSDRVYISAYDTPTQCSISGNNRSMLKVAQELEKKGAIVFPLKMSGPFHSPLMHRAAEEMKSVLRQFKFNAPRFPVISNYNALPYTDENSVVENLSRQLESPIRWTQSISYLVDAGVRIAIEIGPKDVLKFLIKKNTSLIEAFSFNEFTQIGQLRDSVVIGKEQALELLARCLKIAISTKNCNHDINTYQKDVVIPYKEIEALYLELREKNLYPDKEQVFRAVEMVASVLEAKRAPIDLRRKKLDQIFQNKILKI</sequence>
<comment type="catalytic activity">
    <reaction evidence="4">
        <text>holo-[ACP] + malonyl-CoA = malonyl-[ACP] + CoA</text>
        <dbReference type="Rhea" id="RHEA:41792"/>
        <dbReference type="Rhea" id="RHEA-COMP:9623"/>
        <dbReference type="Rhea" id="RHEA-COMP:9685"/>
        <dbReference type="ChEBI" id="CHEBI:57287"/>
        <dbReference type="ChEBI" id="CHEBI:57384"/>
        <dbReference type="ChEBI" id="CHEBI:64479"/>
        <dbReference type="ChEBI" id="CHEBI:78449"/>
        <dbReference type="EC" id="2.3.1.39"/>
    </reaction>
</comment>
<evidence type="ECO:0000313" key="7">
    <source>
        <dbReference type="Proteomes" id="UP000016860"/>
    </source>
</evidence>
<dbReference type="SUPFAM" id="SSF55048">
    <property type="entry name" value="Probable ACP-binding domain of malonyl-CoA ACP transacylase"/>
    <property type="match status" value="1"/>
</dbReference>
<dbReference type="OrthoDB" id="9805460at2"/>
<proteinExistence type="predicted"/>
<dbReference type="AlphaFoldDB" id="U4R6C2"/>
<keyword evidence="3 6" id="KW-0012">Acyltransferase</keyword>
<dbReference type="PATRIC" id="fig|1330534.3.peg.661"/>
<keyword evidence="2 6" id="KW-0808">Transferase</keyword>
<dbReference type="InterPro" id="IPR014043">
    <property type="entry name" value="Acyl_transferase_dom"/>
</dbReference>
<dbReference type="GO" id="GO:0006633">
    <property type="term" value="P:fatty acid biosynthetic process"/>
    <property type="evidence" value="ECO:0007669"/>
    <property type="project" value="TreeGrafter"/>
</dbReference>
<protein>
    <recommendedName>
        <fullName evidence="1">[acyl-carrier-protein] S-malonyltransferase</fullName>
        <ecNumber evidence="1">2.3.1.39</ecNumber>
    </recommendedName>
</protein>
<dbReference type="InterPro" id="IPR001227">
    <property type="entry name" value="Ac_transferase_dom_sf"/>
</dbReference>
<name>U4R6C2_9FIRM</name>
<reference evidence="6 7" key="1">
    <citation type="journal article" date="2013" name="Genome Announc.">
        <title>Draft Genome Sequence of the Cellulolytic Bacterium Clostridium papyrosolvens C7 (ATCC 700395).</title>
        <authorList>
            <person name="Zepeda V."/>
            <person name="Dassa B."/>
            <person name="Borovok I."/>
            <person name="Lamed R."/>
            <person name="Bayer E.A."/>
            <person name="Cate J.H."/>
        </authorList>
    </citation>
    <scope>NUCLEOTIDE SEQUENCE [LARGE SCALE GENOMIC DNA]</scope>
    <source>
        <strain evidence="6 7">C7</strain>
    </source>
</reference>
<dbReference type="InterPro" id="IPR004410">
    <property type="entry name" value="Malonyl_CoA-ACP_transAc_FabD"/>
</dbReference>
<evidence type="ECO:0000313" key="6">
    <source>
        <dbReference type="EMBL" id="EPR13609.1"/>
    </source>
</evidence>
<dbReference type="STRING" id="1330534.L323_03315"/>
<dbReference type="PANTHER" id="PTHR42681:SF1">
    <property type="entry name" value="MALONYL-COA-ACYL CARRIER PROTEIN TRANSACYLASE, MITOCHONDRIAL"/>
    <property type="match status" value="1"/>
</dbReference>
<evidence type="ECO:0000256" key="3">
    <source>
        <dbReference type="ARBA" id="ARBA00023315"/>
    </source>
</evidence>
<evidence type="ECO:0000259" key="5">
    <source>
        <dbReference type="SMART" id="SM00827"/>
    </source>
</evidence>
<dbReference type="NCBIfam" id="TIGR00128">
    <property type="entry name" value="fabD"/>
    <property type="match status" value="1"/>
</dbReference>
<dbReference type="SUPFAM" id="SSF52151">
    <property type="entry name" value="FabD/lysophospholipase-like"/>
    <property type="match status" value="1"/>
</dbReference>
<comment type="caution">
    <text evidence="6">The sequence shown here is derived from an EMBL/GenBank/DDBJ whole genome shotgun (WGS) entry which is preliminary data.</text>
</comment>
<dbReference type="Gene3D" id="3.30.70.250">
    <property type="entry name" value="Malonyl-CoA ACP transacylase, ACP-binding"/>
    <property type="match status" value="1"/>
</dbReference>
<dbReference type="RefSeq" id="WP_020814282.1">
    <property type="nucleotide sequence ID" value="NZ_ATAY01000017.1"/>
</dbReference>
<organism evidence="6 7">
    <name type="scientific">Ruminiclostridium papyrosolvens C7</name>
    <dbReference type="NCBI Taxonomy" id="1330534"/>
    <lineage>
        <taxon>Bacteria</taxon>
        <taxon>Bacillati</taxon>
        <taxon>Bacillota</taxon>
        <taxon>Clostridia</taxon>
        <taxon>Eubacteriales</taxon>
        <taxon>Oscillospiraceae</taxon>
        <taxon>Ruminiclostridium</taxon>
    </lineage>
</organism>
<dbReference type="EMBL" id="ATAY01000017">
    <property type="protein sequence ID" value="EPR13609.1"/>
    <property type="molecule type" value="Genomic_DNA"/>
</dbReference>
<gene>
    <name evidence="6" type="ORF">L323_03315</name>
</gene>
<dbReference type="Gene3D" id="3.40.366.10">
    <property type="entry name" value="Malonyl-Coenzyme A Acyl Carrier Protein, domain 2"/>
    <property type="match status" value="1"/>
</dbReference>
<dbReference type="GO" id="GO:0005829">
    <property type="term" value="C:cytosol"/>
    <property type="evidence" value="ECO:0007669"/>
    <property type="project" value="TreeGrafter"/>
</dbReference>
<evidence type="ECO:0000256" key="4">
    <source>
        <dbReference type="ARBA" id="ARBA00048462"/>
    </source>
</evidence>
<evidence type="ECO:0000256" key="1">
    <source>
        <dbReference type="ARBA" id="ARBA00013258"/>
    </source>
</evidence>
<dbReference type="EC" id="2.3.1.39" evidence="1"/>
<dbReference type="Proteomes" id="UP000016860">
    <property type="component" value="Unassembled WGS sequence"/>
</dbReference>
<dbReference type="SMART" id="SM00827">
    <property type="entry name" value="PKS_AT"/>
    <property type="match status" value="1"/>
</dbReference>
<feature type="domain" description="Malonyl-CoA:ACP transacylase (MAT)" evidence="5">
    <location>
        <begin position="11"/>
        <end position="314"/>
    </location>
</feature>
<dbReference type="PANTHER" id="PTHR42681">
    <property type="entry name" value="MALONYL-COA-ACYL CARRIER PROTEIN TRANSACYLASE, MITOCHONDRIAL"/>
    <property type="match status" value="1"/>
</dbReference>
<evidence type="ECO:0000256" key="2">
    <source>
        <dbReference type="ARBA" id="ARBA00022679"/>
    </source>
</evidence>
<accession>U4R6C2</accession>